<evidence type="ECO:0000313" key="9">
    <source>
        <dbReference type="EMBL" id="CAL1546139.1"/>
    </source>
</evidence>
<dbReference type="PANTHER" id="PTHR17039:SF0">
    <property type="entry name" value="U3 SMALL NUCLEOLAR RIBONUCLEOPROTEIN PROTEIN MPP10"/>
    <property type="match status" value="1"/>
</dbReference>
<sequence>MATKTRMSKKSKVQLQEVLTDTEKKGKPSLSPHLSSLMMLGTQLLSVGRFNEDLPSFITRGLDSEQIWQQLELRNEHKLAFPKCTRDVVRISTRSQQKSFNKLAKKSDTSQQINNNKADNGEESGLSSGSDSGAEDDHILESIKKRLTEKPLDKEDDGFNDTDDNDEPDELDFDFDVDNEIVKGLSSDEEGAADMSAKKKLPIKNKIKRTTVVDDKFFKLSDMEQFLEAEDLKEERRIKKESKRNEDSDDEAEESDDEEIDMFADEESDDELDPKYRDFFDPPDDEENVHEKKQSGEEKENLSSNSEDDDVDSEDNESDEQKENKPHHKFEESDGDDSAEDDEEDEKLLTKNSEKKVSFKGDLLQSDDEGEELPSPAKKKKENKSSFELKQEQLQAKAREMEELSLKEASWELMGEATASKRPENSLLETVLDFQHTTRAAPVITDDTTKSLEDYIKQRIKDKTFDDVERKNKPKEDVFEFKKRIVLDQEKSKMSLGELYEQEFVKKQQQEKDEVTADPECDKIEKELNKLFHQLDALSNFRYTPMKPGTEVKIIVNTPAITMEEVAPVATADSELLAPEEIREKQRGDLKAVDEKSSTDKKRDRRHKKQEKRERKKAKEAREKVVEKLKPGLGNKYSKAKALKQLEQISKSDKNVTVIKGEHRKLASTSFFTQLQEEVQTNARAKKGAKEKTKKIVDASKLML</sequence>
<feature type="compositionally biased region" description="Basic and acidic residues" evidence="8">
    <location>
        <begin position="233"/>
        <end position="246"/>
    </location>
</feature>
<feature type="compositionally biased region" description="Basic and acidic residues" evidence="8">
    <location>
        <begin position="289"/>
        <end position="301"/>
    </location>
</feature>
<dbReference type="GO" id="GO:0006364">
    <property type="term" value="P:rRNA processing"/>
    <property type="evidence" value="ECO:0007669"/>
    <property type="project" value="UniProtKB-KW"/>
</dbReference>
<feature type="region of interest" description="Disordered" evidence="8">
    <location>
        <begin position="229"/>
        <end position="401"/>
    </location>
</feature>
<feature type="compositionally biased region" description="Acidic residues" evidence="8">
    <location>
        <begin position="333"/>
        <end position="346"/>
    </location>
</feature>
<dbReference type="EMBL" id="CAXITT010000775">
    <property type="protein sequence ID" value="CAL1546139.1"/>
    <property type="molecule type" value="Genomic_DNA"/>
</dbReference>
<dbReference type="Pfam" id="PF04006">
    <property type="entry name" value="Mpp10"/>
    <property type="match status" value="1"/>
</dbReference>
<name>A0AAV2IMJ5_LYMST</name>
<feature type="compositionally biased region" description="Acidic residues" evidence="8">
    <location>
        <begin position="154"/>
        <end position="179"/>
    </location>
</feature>
<evidence type="ECO:0000256" key="3">
    <source>
        <dbReference type="ARBA" id="ARBA00022552"/>
    </source>
</evidence>
<accession>A0AAV2IMJ5</accession>
<keyword evidence="10" id="KW-1185">Reference proteome</keyword>
<feature type="compositionally biased region" description="Basic and acidic residues" evidence="8">
    <location>
        <begin position="347"/>
        <end position="359"/>
    </location>
</feature>
<feature type="compositionally biased region" description="Basic residues" evidence="8">
    <location>
        <begin position="1"/>
        <end position="12"/>
    </location>
</feature>
<feature type="compositionally biased region" description="Basic and acidic residues" evidence="8">
    <location>
        <begin position="383"/>
        <end position="401"/>
    </location>
</feature>
<feature type="region of interest" description="Disordered" evidence="8">
    <location>
        <begin position="575"/>
        <end position="624"/>
    </location>
</feature>
<feature type="compositionally biased region" description="Acidic residues" evidence="8">
    <location>
        <begin position="306"/>
        <end position="318"/>
    </location>
</feature>
<keyword evidence="3 7" id="KW-0698">rRNA processing</keyword>
<dbReference type="InterPro" id="IPR012173">
    <property type="entry name" value="Mpp10"/>
</dbReference>
<evidence type="ECO:0000256" key="6">
    <source>
        <dbReference type="ARBA" id="ARBA00029455"/>
    </source>
</evidence>
<dbReference type="PANTHER" id="PTHR17039">
    <property type="entry name" value="U3 SMALL NUCLEOLAR RIBONUCLEOPROTEIN PROTEIN MPP10"/>
    <property type="match status" value="1"/>
</dbReference>
<dbReference type="GO" id="GO:0034457">
    <property type="term" value="C:Mpp10 complex"/>
    <property type="evidence" value="ECO:0007669"/>
    <property type="project" value="UniProtKB-UniRule"/>
</dbReference>
<evidence type="ECO:0000256" key="7">
    <source>
        <dbReference type="PIRNR" id="PIRNR017300"/>
    </source>
</evidence>
<reference evidence="9 10" key="1">
    <citation type="submission" date="2024-04" db="EMBL/GenBank/DDBJ databases">
        <authorList>
            <consortium name="Genoscope - CEA"/>
            <person name="William W."/>
        </authorList>
    </citation>
    <scope>NUCLEOTIDE SEQUENCE [LARGE SCALE GENOMIC DNA]</scope>
</reference>
<dbReference type="AlphaFoldDB" id="A0AAV2IMJ5"/>
<comment type="subcellular location">
    <subcellularLocation>
        <location evidence="1 7">Nucleus</location>
        <location evidence="1 7">Nucleolus</location>
    </subcellularLocation>
</comment>
<feature type="region of interest" description="Disordered" evidence="8">
    <location>
        <begin position="97"/>
        <end position="198"/>
    </location>
</feature>
<organism evidence="9 10">
    <name type="scientific">Lymnaea stagnalis</name>
    <name type="common">Great pond snail</name>
    <name type="synonym">Helix stagnalis</name>
    <dbReference type="NCBI Taxonomy" id="6523"/>
    <lineage>
        <taxon>Eukaryota</taxon>
        <taxon>Metazoa</taxon>
        <taxon>Spiralia</taxon>
        <taxon>Lophotrochozoa</taxon>
        <taxon>Mollusca</taxon>
        <taxon>Gastropoda</taxon>
        <taxon>Heterobranchia</taxon>
        <taxon>Euthyneura</taxon>
        <taxon>Panpulmonata</taxon>
        <taxon>Hygrophila</taxon>
        <taxon>Lymnaeoidea</taxon>
        <taxon>Lymnaeidae</taxon>
        <taxon>Lymnaea</taxon>
    </lineage>
</organism>
<proteinExistence type="inferred from homology"/>
<comment type="caution">
    <text evidence="9">The sequence shown here is derived from an EMBL/GenBank/DDBJ whole genome shotgun (WGS) entry which is preliminary data.</text>
</comment>
<protein>
    <recommendedName>
        <fullName evidence="7">U3 small nucleolar ribonucleoprotein protein MPP10</fullName>
    </recommendedName>
</protein>
<feature type="compositionally biased region" description="Acidic residues" evidence="8">
    <location>
        <begin position="247"/>
        <end position="272"/>
    </location>
</feature>
<evidence type="ECO:0000313" key="10">
    <source>
        <dbReference type="Proteomes" id="UP001497497"/>
    </source>
</evidence>
<evidence type="ECO:0000256" key="2">
    <source>
        <dbReference type="ARBA" id="ARBA00022517"/>
    </source>
</evidence>
<evidence type="ECO:0000256" key="5">
    <source>
        <dbReference type="ARBA" id="ARBA00023274"/>
    </source>
</evidence>
<feature type="compositionally biased region" description="Basic and acidic residues" evidence="8">
    <location>
        <begin position="135"/>
        <end position="153"/>
    </location>
</feature>
<feature type="compositionally biased region" description="Basic and acidic residues" evidence="8">
    <location>
        <begin position="580"/>
        <end position="602"/>
    </location>
</feature>
<keyword evidence="4 7" id="KW-0539">Nucleus</keyword>
<dbReference type="GO" id="GO:0032040">
    <property type="term" value="C:small-subunit processome"/>
    <property type="evidence" value="ECO:0007669"/>
    <property type="project" value="TreeGrafter"/>
</dbReference>
<keyword evidence="2 7" id="KW-0690">Ribosome biogenesis</keyword>
<comment type="function">
    <text evidence="7">Involved in nucleolar processing of pre-18S ribosomal RNA.</text>
</comment>
<dbReference type="Proteomes" id="UP001497497">
    <property type="component" value="Unassembled WGS sequence"/>
</dbReference>
<dbReference type="PIRSF" id="PIRSF017300">
    <property type="entry name" value="snoRNP_Mpp10"/>
    <property type="match status" value="1"/>
</dbReference>
<feature type="region of interest" description="Disordered" evidence="8">
    <location>
        <begin position="1"/>
        <end position="30"/>
    </location>
</feature>
<feature type="compositionally biased region" description="Basic residues" evidence="8">
    <location>
        <begin position="603"/>
        <end position="619"/>
    </location>
</feature>
<gene>
    <name evidence="9" type="ORF">GSLYS_00019516001</name>
</gene>
<evidence type="ECO:0000256" key="4">
    <source>
        <dbReference type="ARBA" id="ARBA00023242"/>
    </source>
</evidence>
<feature type="compositionally biased region" description="Polar residues" evidence="8">
    <location>
        <begin position="109"/>
        <end position="118"/>
    </location>
</feature>
<feature type="compositionally biased region" description="Low complexity" evidence="8">
    <location>
        <begin position="123"/>
        <end position="132"/>
    </location>
</feature>
<feature type="compositionally biased region" description="Basic and acidic residues" evidence="8">
    <location>
        <begin position="319"/>
        <end position="332"/>
    </location>
</feature>
<evidence type="ECO:0000256" key="1">
    <source>
        <dbReference type="ARBA" id="ARBA00004604"/>
    </source>
</evidence>
<evidence type="ECO:0000256" key="8">
    <source>
        <dbReference type="SAM" id="MobiDB-lite"/>
    </source>
</evidence>
<comment type="similarity">
    <text evidence="6 7">Belongs to the MPP10 family.</text>
</comment>
<keyword evidence="5 7" id="KW-0687">Ribonucleoprotein</keyword>
<dbReference type="GO" id="GO:0005732">
    <property type="term" value="C:sno(s)RNA-containing ribonucleoprotein complex"/>
    <property type="evidence" value="ECO:0007669"/>
    <property type="project" value="UniProtKB-UniRule"/>
</dbReference>